<dbReference type="SUPFAM" id="SSF48264">
    <property type="entry name" value="Cytochrome P450"/>
    <property type="match status" value="1"/>
</dbReference>
<keyword evidence="7" id="KW-0408">Iron</keyword>
<evidence type="ECO:0000256" key="9">
    <source>
        <dbReference type="ARBA" id="ARBA00023136"/>
    </source>
</evidence>
<comment type="caution">
    <text evidence="10">The sequence shown here is derived from an EMBL/GenBank/DDBJ whole genome shotgun (WGS) entry which is preliminary data.</text>
</comment>
<dbReference type="GO" id="GO:0016020">
    <property type="term" value="C:membrane"/>
    <property type="evidence" value="ECO:0007669"/>
    <property type="project" value="UniProtKB-SubCell"/>
</dbReference>
<dbReference type="EMBL" id="JBFOLJ010000007">
    <property type="protein sequence ID" value="KAL2519831.1"/>
    <property type="molecule type" value="Genomic_DNA"/>
</dbReference>
<proteinExistence type="inferred from homology"/>
<keyword evidence="9" id="KW-0472">Membrane</keyword>
<keyword evidence="4" id="KW-0349">Heme</keyword>
<name>A0ABD1U497_9LAMI</name>
<evidence type="ECO:0000256" key="6">
    <source>
        <dbReference type="ARBA" id="ARBA00023002"/>
    </source>
</evidence>
<evidence type="ECO:0000256" key="1">
    <source>
        <dbReference type="ARBA" id="ARBA00001971"/>
    </source>
</evidence>
<keyword evidence="8" id="KW-0503">Monooxygenase</keyword>
<protein>
    <submittedName>
        <fullName evidence="10">Cytochrome</fullName>
    </submittedName>
</protein>
<evidence type="ECO:0000256" key="3">
    <source>
        <dbReference type="ARBA" id="ARBA00010617"/>
    </source>
</evidence>
<keyword evidence="6" id="KW-0560">Oxidoreductase</keyword>
<dbReference type="Proteomes" id="UP001604277">
    <property type="component" value="Unassembled WGS sequence"/>
</dbReference>
<dbReference type="PANTHER" id="PTHR47943">
    <property type="entry name" value="CYTOCHROME P450 93A3-LIKE"/>
    <property type="match status" value="1"/>
</dbReference>
<gene>
    <name evidence="10" type="ORF">Fot_23754</name>
</gene>
<evidence type="ECO:0000256" key="4">
    <source>
        <dbReference type="ARBA" id="ARBA00022617"/>
    </source>
</evidence>
<comment type="similarity">
    <text evidence="3">Belongs to the cytochrome P450 family.</text>
</comment>
<keyword evidence="11" id="KW-1185">Reference proteome</keyword>
<evidence type="ECO:0000313" key="10">
    <source>
        <dbReference type="EMBL" id="KAL2519831.1"/>
    </source>
</evidence>
<dbReference type="InterPro" id="IPR036396">
    <property type="entry name" value="Cyt_P450_sf"/>
</dbReference>
<dbReference type="GO" id="GO:0004497">
    <property type="term" value="F:monooxygenase activity"/>
    <property type="evidence" value="ECO:0007669"/>
    <property type="project" value="UniProtKB-KW"/>
</dbReference>
<sequence>MERFFKRKFSYVVENVDKEKSKCPFGVVYKRKYADKDLDEKGFKAVVKETAEVAAVPNLGDYFPYLGVLDLQGLTARMKAVAKVFDDFLEKIISEHVRNRS</sequence>
<dbReference type="GO" id="GO:0046872">
    <property type="term" value="F:metal ion binding"/>
    <property type="evidence" value="ECO:0007669"/>
    <property type="project" value="UniProtKB-KW"/>
</dbReference>
<keyword evidence="5" id="KW-0479">Metal-binding</keyword>
<comment type="cofactor">
    <cofactor evidence="1">
        <name>heme</name>
        <dbReference type="ChEBI" id="CHEBI:30413"/>
    </cofactor>
</comment>
<evidence type="ECO:0000256" key="5">
    <source>
        <dbReference type="ARBA" id="ARBA00022723"/>
    </source>
</evidence>
<accession>A0ABD1U497</accession>
<organism evidence="10 11">
    <name type="scientific">Forsythia ovata</name>
    <dbReference type="NCBI Taxonomy" id="205694"/>
    <lineage>
        <taxon>Eukaryota</taxon>
        <taxon>Viridiplantae</taxon>
        <taxon>Streptophyta</taxon>
        <taxon>Embryophyta</taxon>
        <taxon>Tracheophyta</taxon>
        <taxon>Spermatophyta</taxon>
        <taxon>Magnoliopsida</taxon>
        <taxon>eudicotyledons</taxon>
        <taxon>Gunneridae</taxon>
        <taxon>Pentapetalae</taxon>
        <taxon>asterids</taxon>
        <taxon>lamiids</taxon>
        <taxon>Lamiales</taxon>
        <taxon>Oleaceae</taxon>
        <taxon>Forsythieae</taxon>
        <taxon>Forsythia</taxon>
    </lineage>
</organism>
<dbReference type="AlphaFoldDB" id="A0ABD1U497"/>
<reference evidence="11" key="1">
    <citation type="submission" date="2024-07" db="EMBL/GenBank/DDBJ databases">
        <title>Two chromosome-level genome assemblies of Korean endemic species Abeliophyllum distichum and Forsythia ovata (Oleaceae).</title>
        <authorList>
            <person name="Jang H."/>
        </authorList>
    </citation>
    <scope>NUCLEOTIDE SEQUENCE [LARGE SCALE GENOMIC DNA]</scope>
</reference>
<evidence type="ECO:0000313" key="11">
    <source>
        <dbReference type="Proteomes" id="UP001604277"/>
    </source>
</evidence>
<evidence type="ECO:0000256" key="7">
    <source>
        <dbReference type="ARBA" id="ARBA00023004"/>
    </source>
</evidence>
<dbReference type="PANTHER" id="PTHR47943:SF2">
    <property type="entry name" value="CYTOCHROME P450"/>
    <property type="match status" value="1"/>
</dbReference>
<evidence type="ECO:0000256" key="2">
    <source>
        <dbReference type="ARBA" id="ARBA00004370"/>
    </source>
</evidence>
<dbReference type="Gene3D" id="1.10.630.10">
    <property type="entry name" value="Cytochrome P450"/>
    <property type="match status" value="1"/>
</dbReference>
<evidence type="ECO:0000256" key="8">
    <source>
        <dbReference type="ARBA" id="ARBA00023033"/>
    </source>
</evidence>
<comment type="subcellular location">
    <subcellularLocation>
        <location evidence="2">Membrane</location>
    </subcellularLocation>
</comment>